<dbReference type="PRINTS" id="PR00726">
    <property type="entry name" value="LEXASERPTASE"/>
</dbReference>
<keyword evidence="4 7" id="KW-0068">Autocatalytic cleavage</keyword>
<evidence type="ECO:0000256" key="5">
    <source>
        <dbReference type="ARBA" id="ARBA00023204"/>
    </source>
</evidence>
<dbReference type="CDD" id="cd06529">
    <property type="entry name" value="S24_LexA-like"/>
    <property type="match status" value="1"/>
</dbReference>
<dbReference type="InterPro" id="IPR010982">
    <property type="entry name" value="Lambda_DNA-bd_dom_sf"/>
</dbReference>
<gene>
    <name evidence="9" type="ordered locus">Dred_1183</name>
</gene>
<dbReference type="CDD" id="cd00093">
    <property type="entry name" value="HTH_XRE"/>
    <property type="match status" value="1"/>
</dbReference>
<dbReference type="InterPro" id="IPR050077">
    <property type="entry name" value="LexA_repressor"/>
</dbReference>
<proteinExistence type="inferred from homology"/>
<dbReference type="PANTHER" id="PTHR33516">
    <property type="entry name" value="LEXA REPRESSOR"/>
    <property type="match status" value="1"/>
</dbReference>
<evidence type="ECO:0000256" key="4">
    <source>
        <dbReference type="ARBA" id="ARBA00022813"/>
    </source>
</evidence>
<dbReference type="InterPro" id="IPR036286">
    <property type="entry name" value="LexA/Signal_pep-like_sf"/>
</dbReference>
<dbReference type="InterPro" id="IPR039418">
    <property type="entry name" value="LexA-like"/>
</dbReference>
<evidence type="ECO:0000313" key="9">
    <source>
        <dbReference type="EMBL" id="ABO49717.1"/>
    </source>
</evidence>
<organism evidence="9 10">
    <name type="scientific">Desulforamulus reducens (strain ATCC BAA-1160 / DSM 100696 / MI-1)</name>
    <name type="common">Desulfotomaculum reducens</name>
    <dbReference type="NCBI Taxonomy" id="349161"/>
    <lineage>
        <taxon>Bacteria</taxon>
        <taxon>Bacillati</taxon>
        <taxon>Bacillota</taxon>
        <taxon>Clostridia</taxon>
        <taxon>Eubacteriales</taxon>
        <taxon>Peptococcaceae</taxon>
        <taxon>Desulforamulus</taxon>
    </lineage>
</organism>
<keyword evidence="5" id="KW-0234">DNA repair</keyword>
<dbReference type="SUPFAM" id="SSF47413">
    <property type="entry name" value="lambda repressor-like DNA-binding domains"/>
    <property type="match status" value="1"/>
</dbReference>
<dbReference type="InterPro" id="IPR006197">
    <property type="entry name" value="Peptidase_S24_LexA"/>
</dbReference>
<dbReference type="PANTHER" id="PTHR33516:SF2">
    <property type="entry name" value="LEXA REPRESSOR-RELATED"/>
    <property type="match status" value="1"/>
</dbReference>
<dbReference type="Gene3D" id="2.10.109.10">
    <property type="entry name" value="Umud Fragment, subunit A"/>
    <property type="match status" value="1"/>
</dbReference>
<dbReference type="Proteomes" id="UP000001556">
    <property type="component" value="Chromosome"/>
</dbReference>
<protein>
    <submittedName>
        <fullName evidence="9">Putative prophage repressor</fullName>
    </submittedName>
</protein>
<dbReference type="Pfam" id="PF00717">
    <property type="entry name" value="Peptidase_S24"/>
    <property type="match status" value="1"/>
</dbReference>
<sequence>MGRYFDKGLFSKRLLELMVDNNDTTYSLGEHLHLSNATISRYTTGDIAPKIPTIEKIAEKYGVNPAWLTGTEGASKYVEKTMPSKKIPIIGAIAAGIPILAQENIDGYEYIPDNVSIDFCLRVKGDSMIGARILDGDIVYIRKQPQVENGEIAAVIIDNEEATLKRIYALNGSVILRAENPNYPDKVFSKKDMKQISIIGKAIFFKSEVR</sequence>
<evidence type="ECO:0000259" key="8">
    <source>
        <dbReference type="PROSITE" id="PS50943"/>
    </source>
</evidence>
<accession>A4J3R4</accession>
<dbReference type="RefSeq" id="WP_011877543.1">
    <property type="nucleotide sequence ID" value="NC_009253.1"/>
</dbReference>
<dbReference type="Gene3D" id="1.10.260.40">
    <property type="entry name" value="lambda repressor-like DNA-binding domains"/>
    <property type="match status" value="1"/>
</dbReference>
<dbReference type="HOGENOM" id="CLU_066192_1_1_9"/>
<dbReference type="SMART" id="SM00530">
    <property type="entry name" value="HTH_XRE"/>
    <property type="match status" value="1"/>
</dbReference>
<dbReference type="Pfam" id="PF01381">
    <property type="entry name" value="HTH_3"/>
    <property type="match status" value="1"/>
</dbReference>
<evidence type="ECO:0000313" key="10">
    <source>
        <dbReference type="Proteomes" id="UP000001556"/>
    </source>
</evidence>
<reference evidence="9 10" key="1">
    <citation type="submission" date="2007-03" db="EMBL/GenBank/DDBJ databases">
        <title>Complete sequence of Desulfotomaculum reducens MI-1.</title>
        <authorList>
            <consortium name="US DOE Joint Genome Institute"/>
            <person name="Copeland A."/>
            <person name="Lucas S."/>
            <person name="Lapidus A."/>
            <person name="Barry K."/>
            <person name="Detter J.C."/>
            <person name="Glavina del Rio T."/>
            <person name="Hammon N."/>
            <person name="Israni S."/>
            <person name="Dalin E."/>
            <person name="Tice H."/>
            <person name="Pitluck S."/>
            <person name="Sims D."/>
            <person name="Brettin T."/>
            <person name="Bruce D."/>
            <person name="Han C."/>
            <person name="Tapia R."/>
            <person name="Schmutz J."/>
            <person name="Larimer F."/>
            <person name="Land M."/>
            <person name="Hauser L."/>
            <person name="Kyrpides N."/>
            <person name="Kim E."/>
            <person name="Tebo B.M."/>
            <person name="Richardson P."/>
        </authorList>
    </citation>
    <scope>NUCLEOTIDE SEQUENCE [LARGE SCALE GENOMIC DNA]</scope>
    <source>
        <strain evidence="9 10">MI-1</strain>
    </source>
</reference>
<keyword evidence="2" id="KW-0227">DNA damage</keyword>
<dbReference type="STRING" id="349161.Dred_1183"/>
<keyword evidence="3 7" id="KW-0378">Hydrolase</keyword>
<comment type="similarity">
    <text evidence="1 7">Belongs to the peptidase S24 family.</text>
</comment>
<dbReference type="GO" id="GO:0003677">
    <property type="term" value="F:DNA binding"/>
    <property type="evidence" value="ECO:0007669"/>
    <property type="project" value="InterPro"/>
</dbReference>
<evidence type="ECO:0000256" key="3">
    <source>
        <dbReference type="ARBA" id="ARBA00022801"/>
    </source>
</evidence>
<keyword evidence="10" id="KW-1185">Reference proteome</keyword>
<evidence type="ECO:0000256" key="2">
    <source>
        <dbReference type="ARBA" id="ARBA00022763"/>
    </source>
</evidence>
<evidence type="ECO:0000256" key="7">
    <source>
        <dbReference type="RuleBase" id="RU003991"/>
    </source>
</evidence>
<dbReference type="GO" id="GO:0006281">
    <property type="term" value="P:DNA repair"/>
    <property type="evidence" value="ECO:0007669"/>
    <property type="project" value="UniProtKB-KW"/>
</dbReference>
<dbReference type="PROSITE" id="PS50943">
    <property type="entry name" value="HTH_CROC1"/>
    <property type="match status" value="1"/>
</dbReference>
<dbReference type="KEGG" id="drm:Dred_1183"/>
<evidence type="ECO:0000256" key="1">
    <source>
        <dbReference type="ARBA" id="ARBA00007484"/>
    </source>
</evidence>
<feature type="domain" description="HTH cro/C1-type" evidence="8">
    <location>
        <begin position="28"/>
        <end position="68"/>
    </location>
</feature>
<dbReference type="OrthoDB" id="9802364at2"/>
<dbReference type="MEROPS" id="S24.001"/>
<keyword evidence="6" id="KW-0742">SOS response</keyword>
<evidence type="ECO:0000256" key="6">
    <source>
        <dbReference type="ARBA" id="ARBA00023236"/>
    </source>
</evidence>
<dbReference type="EMBL" id="CP000612">
    <property type="protein sequence ID" value="ABO49717.1"/>
    <property type="molecule type" value="Genomic_DNA"/>
</dbReference>
<dbReference type="SUPFAM" id="SSF51306">
    <property type="entry name" value="LexA/Signal peptidase"/>
    <property type="match status" value="1"/>
</dbReference>
<dbReference type="InterPro" id="IPR015927">
    <property type="entry name" value="Peptidase_S24_S26A/B/C"/>
</dbReference>
<dbReference type="AlphaFoldDB" id="A4J3R4"/>
<name>A4J3R4_DESRM</name>
<dbReference type="GO" id="GO:0006355">
    <property type="term" value="P:regulation of DNA-templated transcription"/>
    <property type="evidence" value="ECO:0007669"/>
    <property type="project" value="InterPro"/>
</dbReference>
<dbReference type="InterPro" id="IPR001387">
    <property type="entry name" value="Cro/C1-type_HTH"/>
</dbReference>
<dbReference type="eggNOG" id="COG1974">
    <property type="taxonomic scope" value="Bacteria"/>
</dbReference>
<dbReference type="GO" id="GO:0016787">
    <property type="term" value="F:hydrolase activity"/>
    <property type="evidence" value="ECO:0007669"/>
    <property type="project" value="UniProtKB-KW"/>
</dbReference>
<dbReference type="GO" id="GO:0009432">
    <property type="term" value="P:SOS response"/>
    <property type="evidence" value="ECO:0007669"/>
    <property type="project" value="UniProtKB-KW"/>
</dbReference>